<evidence type="ECO:0000259" key="3">
    <source>
        <dbReference type="Pfam" id="PF13505"/>
    </source>
</evidence>
<accession>A0ABN8DPB1</accession>
<evidence type="ECO:0000256" key="1">
    <source>
        <dbReference type="ARBA" id="ARBA00022729"/>
    </source>
</evidence>
<dbReference type="Pfam" id="PF13505">
    <property type="entry name" value="OMP_b-brl"/>
    <property type="match status" value="1"/>
</dbReference>
<comment type="caution">
    <text evidence="4">The sequence shown here is derived from an EMBL/GenBank/DDBJ whole genome shotgun (WGS) entry which is preliminary data.</text>
</comment>
<reference evidence="4" key="1">
    <citation type="submission" date="2021-12" db="EMBL/GenBank/DDBJ databases">
        <authorList>
            <person name="Rodrigo-Torres L."/>
            <person name="Arahal R. D."/>
            <person name="Lucena T."/>
        </authorList>
    </citation>
    <scope>NUCLEOTIDE SEQUENCE</scope>
    <source>
        <strain evidence="4">CECT 8226</strain>
    </source>
</reference>
<dbReference type="RefSeq" id="WP_237486355.1">
    <property type="nucleotide sequence ID" value="NZ_CAKLCM010000003.1"/>
</dbReference>
<organism evidence="4 5">
    <name type="scientific">Vibrio hippocampi</name>
    <dbReference type="NCBI Taxonomy" id="654686"/>
    <lineage>
        <taxon>Bacteria</taxon>
        <taxon>Pseudomonadati</taxon>
        <taxon>Pseudomonadota</taxon>
        <taxon>Gammaproteobacteria</taxon>
        <taxon>Vibrionales</taxon>
        <taxon>Vibrionaceae</taxon>
        <taxon>Vibrio</taxon>
    </lineage>
</organism>
<dbReference type="SUPFAM" id="SSF56925">
    <property type="entry name" value="OMPA-like"/>
    <property type="match status" value="1"/>
</dbReference>
<dbReference type="InterPro" id="IPR027385">
    <property type="entry name" value="Beta-barrel_OMP"/>
</dbReference>
<keyword evidence="5" id="KW-1185">Reference proteome</keyword>
<gene>
    <name evidence="4" type="ORF">VHP8226_03549</name>
</gene>
<dbReference type="InterPro" id="IPR011250">
    <property type="entry name" value="OMP/PagP_B-barrel"/>
</dbReference>
<keyword evidence="1 2" id="KW-0732">Signal</keyword>
<feature type="signal peptide" evidence="2">
    <location>
        <begin position="1"/>
        <end position="22"/>
    </location>
</feature>
<evidence type="ECO:0000313" key="5">
    <source>
        <dbReference type="Proteomes" id="UP000838160"/>
    </source>
</evidence>
<dbReference type="EMBL" id="CAKLCM010000003">
    <property type="protein sequence ID" value="CAH0529793.1"/>
    <property type="molecule type" value="Genomic_DNA"/>
</dbReference>
<feature type="chain" id="PRO_5045901427" description="Outer membrane protein beta-barrel domain-containing protein" evidence="2">
    <location>
        <begin position="23"/>
        <end position="171"/>
    </location>
</feature>
<proteinExistence type="predicted"/>
<evidence type="ECO:0000313" key="4">
    <source>
        <dbReference type="EMBL" id="CAH0529793.1"/>
    </source>
</evidence>
<feature type="domain" description="Outer membrane protein beta-barrel" evidence="3">
    <location>
        <begin position="9"/>
        <end position="171"/>
    </location>
</feature>
<protein>
    <recommendedName>
        <fullName evidence="3">Outer membrane protein beta-barrel domain-containing protein</fullName>
    </recommendedName>
</protein>
<name>A0ABN8DPB1_9VIBR</name>
<sequence length="171" mass="18847">MKKLTATSTLLLTALATAPTFASDFGVDWFVGAGVGYQNDDVSGHNTTNGEDASFEIRSGAILDDSHRVMATYGYMDKLEQSKFIASYDYLLPVHEDINLFAGVSLGAADSEVADESATEFVWGGQVGAMYVINDNWTTELSYRYLAQDFEENNVEIDSTQQIMVSVDYRF</sequence>
<dbReference type="Gene3D" id="2.40.160.20">
    <property type="match status" value="1"/>
</dbReference>
<dbReference type="Proteomes" id="UP000838160">
    <property type="component" value="Unassembled WGS sequence"/>
</dbReference>
<evidence type="ECO:0000256" key="2">
    <source>
        <dbReference type="SAM" id="SignalP"/>
    </source>
</evidence>